<protein>
    <submittedName>
        <fullName evidence="1">Uncharacterized protein</fullName>
    </submittedName>
</protein>
<dbReference type="OrthoDB" id="9007594at2"/>
<sequence>MSPPTQNDRNAIPYYLVLRAGCPPYVLNVDRLVLRREASSLLIAFARARGTRTSIADDAWNDFSGSESFSLIERMDVQAWALVRGAESEHQLGLLATL</sequence>
<proteinExistence type="predicted"/>
<organism evidence="1 2">
    <name type="scientific">Paraburkholderia pallida</name>
    <dbReference type="NCBI Taxonomy" id="2547399"/>
    <lineage>
        <taxon>Bacteria</taxon>
        <taxon>Pseudomonadati</taxon>
        <taxon>Pseudomonadota</taxon>
        <taxon>Betaproteobacteria</taxon>
        <taxon>Burkholderiales</taxon>
        <taxon>Burkholderiaceae</taxon>
        <taxon>Paraburkholderia</taxon>
    </lineage>
</organism>
<dbReference type="AlphaFoldDB" id="A0A4P7D6W0"/>
<dbReference type="GeneID" id="39650280"/>
<geneLocation type="plasmid" evidence="1 2">
    <name>unnamed1</name>
</geneLocation>
<evidence type="ECO:0000313" key="2">
    <source>
        <dbReference type="Proteomes" id="UP000295727"/>
    </source>
</evidence>
<keyword evidence="2" id="KW-1185">Reference proteome</keyword>
<dbReference type="KEGG" id="ppai:E1956_43260"/>
<name>A0A4P7D6W0_9BURK</name>
<keyword evidence="1" id="KW-0614">Plasmid</keyword>
<dbReference type="Proteomes" id="UP000295727">
    <property type="component" value="Plasmid unnamed1"/>
</dbReference>
<dbReference type="RefSeq" id="WP_134760841.1">
    <property type="nucleotide sequence ID" value="NZ_CP038152.1"/>
</dbReference>
<dbReference type="EMBL" id="CP038152">
    <property type="protein sequence ID" value="QBR04449.1"/>
    <property type="molecule type" value="Genomic_DNA"/>
</dbReference>
<accession>A0A4P7D6W0</accession>
<reference evidence="1 2" key="1">
    <citation type="submission" date="2019-03" db="EMBL/GenBank/DDBJ databases">
        <title>Paraburkholderia sp. 7MH5, isolated from subtropical forest soil.</title>
        <authorList>
            <person name="Gao Z.-H."/>
            <person name="Qiu L.-H."/>
        </authorList>
    </citation>
    <scope>NUCLEOTIDE SEQUENCE [LARGE SCALE GENOMIC DNA]</scope>
    <source>
        <strain evidence="1 2">7MH5</strain>
        <plasmid evidence="1 2">unnamed1</plasmid>
    </source>
</reference>
<evidence type="ECO:0000313" key="1">
    <source>
        <dbReference type="EMBL" id="QBR04449.1"/>
    </source>
</evidence>
<gene>
    <name evidence="1" type="ORF">E1956_43260</name>
</gene>